<gene>
    <name evidence="2" type="ORF">P0Y48_02980</name>
</gene>
<feature type="transmembrane region" description="Helical" evidence="1">
    <location>
        <begin position="61"/>
        <end position="81"/>
    </location>
</feature>
<dbReference type="AlphaFoldDB" id="A0AAJ5W3Q6"/>
<feature type="transmembrane region" description="Helical" evidence="1">
    <location>
        <begin position="93"/>
        <end position="113"/>
    </location>
</feature>
<dbReference type="InterPro" id="IPR043128">
    <property type="entry name" value="Rev_trsase/Diguanyl_cyclase"/>
</dbReference>
<reference evidence="2" key="1">
    <citation type="submission" date="2023-03" db="EMBL/GenBank/DDBJ databases">
        <title>Andean soil-derived lignocellulolytic bacterial consortium as a source of novel taxa and putative plastic-active enzymes.</title>
        <authorList>
            <person name="Diaz-Garcia L."/>
            <person name="Chuvochina M."/>
            <person name="Feuerriegel G."/>
            <person name="Bunk B."/>
            <person name="Sproer C."/>
            <person name="Streit W.R."/>
            <person name="Rodriguez L.M."/>
            <person name="Overmann J."/>
            <person name="Jimenez D.J."/>
        </authorList>
    </citation>
    <scope>NUCLEOTIDE SEQUENCE</scope>
    <source>
        <strain evidence="2">MAG 4610</strain>
    </source>
</reference>
<feature type="transmembrane region" description="Helical" evidence="1">
    <location>
        <begin position="6"/>
        <end position="24"/>
    </location>
</feature>
<keyword evidence="1" id="KW-0812">Transmembrane</keyword>
<accession>A0AAJ5W3Q6</accession>
<dbReference type="InterPro" id="IPR029787">
    <property type="entry name" value="Nucleotide_cyclase"/>
</dbReference>
<protein>
    <recommendedName>
        <fullName evidence="4">GGDEF domain-containing protein</fullName>
    </recommendedName>
</protein>
<dbReference type="SUPFAM" id="SSF55073">
    <property type="entry name" value="Nucleotide cyclase"/>
    <property type="match status" value="1"/>
</dbReference>
<keyword evidence="1" id="KW-1133">Transmembrane helix</keyword>
<dbReference type="EMBL" id="CP119321">
    <property type="protein sequence ID" value="WEK14191.1"/>
    <property type="molecule type" value="Genomic_DNA"/>
</dbReference>
<feature type="transmembrane region" description="Helical" evidence="1">
    <location>
        <begin position="186"/>
        <end position="209"/>
    </location>
</feature>
<feature type="transmembrane region" description="Helical" evidence="1">
    <location>
        <begin position="145"/>
        <end position="166"/>
    </location>
</feature>
<dbReference type="Proteomes" id="UP001213972">
    <property type="component" value="Chromosome"/>
</dbReference>
<evidence type="ECO:0000313" key="3">
    <source>
        <dbReference type="Proteomes" id="UP001213972"/>
    </source>
</evidence>
<feature type="transmembrane region" description="Helical" evidence="1">
    <location>
        <begin position="36"/>
        <end position="55"/>
    </location>
</feature>
<sequence>MIDLFTVNLIVAIVTLTAGVLYLVETLLRREVGAGRVWALAFLSGMLTVTAYLVWQATSEPWIAIAIGNSALVATGGFFWLGGRSFNGRSIRIPGVVVAAAVVGQLLATLLPGPQAGDWAGSVQMFLGIATFSLLGSIESRRGAMGAVLSSLGFTIVLALVAIYYYGRAFVLATQGPESPIFMTWFSSSITGLVSIVLTIVALTTATMLRSGRVTVRQDREHAILEVSPDGTLSPASFRAALPSVLTRAQNSGELFGVVALRIDDLSHIGVAFGTGEQEAIDEGFRRGVRRYAPTFSLVGEAEDAMLIAFEPPTAADARRIASRVQRRLLDDFAARGSAVIPVIGIGVALSDELGHDAGALVDAAQRAARRSSTSPDASVILAEAE</sequence>
<name>A0AAJ5W3Q6_9MICO</name>
<keyword evidence="1" id="KW-0472">Membrane</keyword>
<feature type="transmembrane region" description="Helical" evidence="1">
    <location>
        <begin position="119"/>
        <end position="138"/>
    </location>
</feature>
<evidence type="ECO:0000313" key="2">
    <source>
        <dbReference type="EMBL" id="WEK14191.1"/>
    </source>
</evidence>
<dbReference type="Gene3D" id="3.30.70.270">
    <property type="match status" value="1"/>
</dbReference>
<organism evidence="2 3">
    <name type="scientific">Candidatus Microbacterium phytovorans</name>
    <dbReference type="NCBI Taxonomy" id="3121374"/>
    <lineage>
        <taxon>Bacteria</taxon>
        <taxon>Bacillati</taxon>
        <taxon>Actinomycetota</taxon>
        <taxon>Actinomycetes</taxon>
        <taxon>Micrococcales</taxon>
        <taxon>Microbacteriaceae</taxon>
        <taxon>Microbacterium</taxon>
    </lineage>
</organism>
<proteinExistence type="predicted"/>
<evidence type="ECO:0008006" key="4">
    <source>
        <dbReference type="Google" id="ProtNLM"/>
    </source>
</evidence>
<evidence type="ECO:0000256" key="1">
    <source>
        <dbReference type="SAM" id="Phobius"/>
    </source>
</evidence>